<dbReference type="EMBL" id="UINC01104257">
    <property type="protein sequence ID" value="SVC67267.1"/>
    <property type="molecule type" value="Genomic_DNA"/>
</dbReference>
<protein>
    <submittedName>
        <fullName evidence="1">Uncharacterized protein</fullName>
    </submittedName>
</protein>
<gene>
    <name evidence="1" type="ORF">METZ01_LOCUS320121</name>
</gene>
<proteinExistence type="predicted"/>
<reference evidence="1" key="1">
    <citation type="submission" date="2018-05" db="EMBL/GenBank/DDBJ databases">
        <authorList>
            <person name="Lanie J.A."/>
            <person name="Ng W.-L."/>
            <person name="Kazmierczak K.M."/>
            <person name="Andrzejewski T.M."/>
            <person name="Davidsen T.M."/>
            <person name="Wayne K.J."/>
            <person name="Tettelin H."/>
            <person name="Glass J.I."/>
            <person name="Rusch D."/>
            <person name="Podicherti R."/>
            <person name="Tsui H.-C.T."/>
            <person name="Winkler M.E."/>
        </authorList>
    </citation>
    <scope>NUCLEOTIDE SEQUENCE</scope>
</reference>
<sequence>MDLGEANNFNGIEEGVNHWLIKTMFNYFDEIIEFHNSKNITNVEYGCGICNNIYHLLKRSKYSSIIKSIIGIDPT</sequence>
<organism evidence="1">
    <name type="scientific">marine metagenome</name>
    <dbReference type="NCBI Taxonomy" id="408172"/>
    <lineage>
        <taxon>unclassified sequences</taxon>
        <taxon>metagenomes</taxon>
        <taxon>ecological metagenomes</taxon>
    </lineage>
</organism>
<dbReference type="AlphaFoldDB" id="A0A382P3A4"/>
<accession>A0A382P3A4</accession>
<evidence type="ECO:0000313" key="1">
    <source>
        <dbReference type="EMBL" id="SVC67267.1"/>
    </source>
</evidence>
<name>A0A382P3A4_9ZZZZ</name>
<feature type="non-terminal residue" evidence="1">
    <location>
        <position position="75"/>
    </location>
</feature>